<accession>A0ACC2XWZ3</accession>
<protein>
    <submittedName>
        <fullName evidence="1">Uncharacterized protein</fullName>
    </submittedName>
</protein>
<proteinExistence type="predicted"/>
<gene>
    <name evidence="1" type="ORF">QFC24_000095</name>
</gene>
<dbReference type="EMBL" id="JASBWV010000001">
    <property type="protein sequence ID" value="KAJ9127812.1"/>
    <property type="molecule type" value="Genomic_DNA"/>
</dbReference>
<reference evidence="1" key="1">
    <citation type="submission" date="2023-04" db="EMBL/GenBank/DDBJ databases">
        <title>Draft Genome sequencing of Naganishia species isolated from polar environments using Oxford Nanopore Technology.</title>
        <authorList>
            <person name="Leo P."/>
            <person name="Venkateswaran K."/>
        </authorList>
    </citation>
    <scope>NUCLEOTIDE SEQUENCE</scope>
    <source>
        <strain evidence="1">DBVPG 5303</strain>
    </source>
</reference>
<dbReference type="Proteomes" id="UP001234202">
    <property type="component" value="Unassembled WGS sequence"/>
</dbReference>
<comment type="caution">
    <text evidence="1">The sequence shown here is derived from an EMBL/GenBank/DDBJ whole genome shotgun (WGS) entry which is preliminary data.</text>
</comment>
<evidence type="ECO:0000313" key="1">
    <source>
        <dbReference type="EMBL" id="KAJ9127812.1"/>
    </source>
</evidence>
<organism evidence="1 2">
    <name type="scientific">Naganishia onofrii</name>
    <dbReference type="NCBI Taxonomy" id="1851511"/>
    <lineage>
        <taxon>Eukaryota</taxon>
        <taxon>Fungi</taxon>
        <taxon>Dikarya</taxon>
        <taxon>Basidiomycota</taxon>
        <taxon>Agaricomycotina</taxon>
        <taxon>Tremellomycetes</taxon>
        <taxon>Filobasidiales</taxon>
        <taxon>Filobasidiaceae</taxon>
        <taxon>Naganishia</taxon>
    </lineage>
</organism>
<evidence type="ECO:0000313" key="2">
    <source>
        <dbReference type="Proteomes" id="UP001234202"/>
    </source>
</evidence>
<sequence length="1020" mass="112232">MAVPLMSRNADRRSRSVRNRILVESEEVNILVYAYLVESGHVSSASAFRSEAHIETSPLFDTLRPDVANVGSTPRAVGDNASRPSDRAGSETPVPSSSRKRTTSGKDLQEIRAAARSAVHTSGSSTPALSGKENDALENQSEDGTREGNDAGTQKFMPRDELIAYLQRGLLWQEAVHHANEDEPADSKVEQAMELQSQKAMEQLPVFSALRDMHMQEQAPERLPPRELPLPMALPAAKPTQGKDQSSKTSIPMDDIAMPHVAKKKRSGTESTTKRLVDNADKVNRSDDRVNSKVAQPKIPFSADGPTKTLANGAIERPAQGAAETVDSSARRPDVFNTRSDEKRRDDLTENIPSRTPKNPQDPDSKRPAKLARDTSNRKHNDQKDSIRNKEKQSAKVDHGRYSDSEEEEGPVIKRRKIMGGGATADSGSHEPSAKKASADKERPRVDKDRTENGKIAARPIEKKQKLAADDHRSRQGTPSSEKSRSGTTIVKEKRPKLDQMLSYKEKSTDPERKLSEDRPRKNSQASSSTKAGQDVVEDVKPRQKADKKKKAAEGKSKAGSKSEINPLVPTPSDGALIWRWKGVHKRVGRDIWLARVASPGLTVIKVAWSPNLNKLAACSFDGHCGIFDFEESTDSDSGKLKALAKMPDKCSHRGIESLKPVTDVEWNPEGTLLGTICDDGVARTFTPDGSLNSILTRHAGPIRHLAFNQGPNRDEGILVTAGSDGQICTWNLDNGNVKWLLNYHVPNQAYFVNFMDGQIFATCSEDTTIGLCSTKSSNPLMILKGHSDRVLMVKFSPPPKSPTDKQRRLLASASEDKTIRVWDVEGLVERGAQLFASMGGSYNERLAAAKGLDTMSRSNSAPGKPAADRDGPSADESLDIPTQIMKLEGHEWDVTIVQWDPQGIRKDGKRLLLSASQCNDSEVDEDAYKAGHLIKMYDINAKSAPTRCLYTLNWHEATINALEFAPDGSKFASVSDDRTMVIWDTLTGKELKRYETDTQLNDVCWRYDGKQLAIAAEDR</sequence>
<name>A0ACC2XWZ3_9TREE</name>
<keyword evidence="2" id="KW-1185">Reference proteome</keyword>